<evidence type="ECO:0000313" key="1">
    <source>
        <dbReference type="EMBL" id="GLC47612.1"/>
    </source>
</evidence>
<dbReference type="EMBL" id="BRXU01000001">
    <property type="protein sequence ID" value="GLC47612.1"/>
    <property type="molecule type" value="Genomic_DNA"/>
</dbReference>
<proteinExistence type="predicted"/>
<reference evidence="1 2" key="1">
    <citation type="journal article" date="2023" name="Commun. Biol.">
        <title>Reorganization of the ancestral sex-determining regions during the evolution of trioecy in Pleodorina starrii.</title>
        <authorList>
            <person name="Takahashi K."/>
            <person name="Suzuki S."/>
            <person name="Kawai-Toyooka H."/>
            <person name="Yamamoto K."/>
            <person name="Hamaji T."/>
            <person name="Ootsuki R."/>
            <person name="Yamaguchi H."/>
            <person name="Kawachi M."/>
            <person name="Higashiyama T."/>
            <person name="Nozaki H."/>
        </authorList>
    </citation>
    <scope>NUCLEOTIDE SEQUENCE [LARGE SCALE GENOMIC DNA]</scope>
    <source>
        <strain evidence="1 2">NIES-4479</strain>
    </source>
</reference>
<sequence>MWVRAGYLSGGPWAPAWVEATGECVSCACCVVSCRAFRDDDEDDDDNKMILPMVAILETFGGSGGGDVLLMGVPPCALCVVVNLGTGGCGCRFLLKSGGR</sequence>
<keyword evidence="2" id="KW-1185">Reference proteome</keyword>
<protein>
    <submittedName>
        <fullName evidence="1">Uncharacterized protein</fullName>
    </submittedName>
</protein>
<gene>
    <name evidence="1" type="primary">PLEST010209</name>
    <name evidence="1" type="ORF">PLESTB_000007000</name>
</gene>
<name>A0A9W6B807_9CHLO</name>
<dbReference type="AlphaFoldDB" id="A0A9W6B807"/>
<organism evidence="1 2">
    <name type="scientific">Pleodorina starrii</name>
    <dbReference type="NCBI Taxonomy" id="330485"/>
    <lineage>
        <taxon>Eukaryota</taxon>
        <taxon>Viridiplantae</taxon>
        <taxon>Chlorophyta</taxon>
        <taxon>core chlorophytes</taxon>
        <taxon>Chlorophyceae</taxon>
        <taxon>CS clade</taxon>
        <taxon>Chlamydomonadales</taxon>
        <taxon>Volvocaceae</taxon>
        <taxon>Pleodorina</taxon>
    </lineage>
</organism>
<dbReference type="Proteomes" id="UP001165080">
    <property type="component" value="Unassembled WGS sequence"/>
</dbReference>
<comment type="caution">
    <text evidence="1">The sequence shown here is derived from an EMBL/GenBank/DDBJ whole genome shotgun (WGS) entry which is preliminary data.</text>
</comment>
<evidence type="ECO:0000313" key="2">
    <source>
        <dbReference type="Proteomes" id="UP001165080"/>
    </source>
</evidence>
<accession>A0A9W6B807</accession>